<dbReference type="Proteomes" id="UP000278222">
    <property type="component" value="Unassembled WGS sequence"/>
</dbReference>
<accession>A0A3N1KTE0</accession>
<reference evidence="1 2" key="1">
    <citation type="submission" date="2018-11" db="EMBL/GenBank/DDBJ databases">
        <title>Genomic Encyclopedia of Type Strains, Phase IV (KMG-IV): sequencing the most valuable type-strain genomes for metagenomic binning, comparative biology and taxonomic classification.</title>
        <authorList>
            <person name="Goeker M."/>
        </authorList>
    </citation>
    <scope>NUCLEOTIDE SEQUENCE [LARGE SCALE GENOMIC DNA]</scope>
    <source>
        <strain evidence="1 2">DSM 5900</strain>
    </source>
</reference>
<proteinExistence type="predicted"/>
<sequence length="55" mass="6007">MSEINAGRVACGTHVLVRPQPIKVFGFPGERAHVERVRLRSQSKRSGSSAVTMSQ</sequence>
<name>A0A3N1KTE0_9PROT</name>
<organism evidence="1 2">
    <name type="scientific">Stella humosa</name>
    <dbReference type="NCBI Taxonomy" id="94"/>
    <lineage>
        <taxon>Bacteria</taxon>
        <taxon>Pseudomonadati</taxon>
        <taxon>Pseudomonadota</taxon>
        <taxon>Alphaproteobacteria</taxon>
        <taxon>Rhodospirillales</taxon>
        <taxon>Stellaceae</taxon>
        <taxon>Stella</taxon>
    </lineage>
</organism>
<gene>
    <name evidence="1" type="ORF">EDC65_5224</name>
</gene>
<comment type="caution">
    <text evidence="1">The sequence shown here is derived from an EMBL/GenBank/DDBJ whole genome shotgun (WGS) entry which is preliminary data.</text>
</comment>
<keyword evidence="2" id="KW-1185">Reference proteome</keyword>
<dbReference type="EMBL" id="RJKX01000018">
    <property type="protein sequence ID" value="ROP81366.1"/>
    <property type="molecule type" value="Genomic_DNA"/>
</dbReference>
<evidence type="ECO:0000313" key="2">
    <source>
        <dbReference type="Proteomes" id="UP000278222"/>
    </source>
</evidence>
<evidence type="ECO:0000313" key="1">
    <source>
        <dbReference type="EMBL" id="ROP81366.1"/>
    </source>
</evidence>
<protein>
    <submittedName>
        <fullName evidence="1">Uncharacterized protein</fullName>
    </submittedName>
</protein>
<dbReference type="AlphaFoldDB" id="A0A3N1KTE0"/>